<gene>
    <name evidence="2" type="ORF">DES41_107311</name>
</gene>
<evidence type="ECO:0000313" key="3">
    <source>
        <dbReference type="Proteomes" id="UP000252884"/>
    </source>
</evidence>
<protein>
    <submittedName>
        <fullName evidence="2">Uncharacterized protein</fullName>
    </submittedName>
</protein>
<keyword evidence="1" id="KW-0472">Membrane</keyword>
<organism evidence="2 3">
    <name type="scientific">Pseudorhodoferax soli</name>
    <dbReference type="NCBI Taxonomy" id="545864"/>
    <lineage>
        <taxon>Bacteria</taxon>
        <taxon>Pseudomonadati</taxon>
        <taxon>Pseudomonadota</taxon>
        <taxon>Betaproteobacteria</taxon>
        <taxon>Burkholderiales</taxon>
        <taxon>Comamonadaceae</taxon>
    </lineage>
</organism>
<proteinExistence type="predicted"/>
<dbReference type="AlphaFoldDB" id="A0A368XML1"/>
<dbReference type="RefSeq" id="WP_281277229.1">
    <property type="nucleotide sequence ID" value="NZ_QPJK01000007.1"/>
</dbReference>
<feature type="transmembrane region" description="Helical" evidence="1">
    <location>
        <begin position="6"/>
        <end position="21"/>
    </location>
</feature>
<comment type="caution">
    <text evidence="2">The sequence shown here is derived from an EMBL/GenBank/DDBJ whole genome shotgun (WGS) entry which is preliminary data.</text>
</comment>
<evidence type="ECO:0000313" key="2">
    <source>
        <dbReference type="EMBL" id="RCW68789.1"/>
    </source>
</evidence>
<keyword evidence="1" id="KW-0812">Transmembrane</keyword>
<dbReference type="EMBL" id="QPJK01000007">
    <property type="protein sequence ID" value="RCW68789.1"/>
    <property type="molecule type" value="Genomic_DNA"/>
</dbReference>
<keyword evidence="1" id="KW-1133">Transmembrane helix</keyword>
<dbReference type="Proteomes" id="UP000252884">
    <property type="component" value="Unassembled WGS sequence"/>
</dbReference>
<keyword evidence="3" id="KW-1185">Reference proteome</keyword>
<evidence type="ECO:0000256" key="1">
    <source>
        <dbReference type="SAM" id="Phobius"/>
    </source>
</evidence>
<sequence length="41" mass="4944">MEPINWLLFAVFIAIVVWKLVKQRIGEKPPRDRQDTPPERR</sequence>
<reference evidence="2 3" key="1">
    <citation type="submission" date="2018-07" db="EMBL/GenBank/DDBJ databases">
        <title>Genomic Encyclopedia of Type Strains, Phase IV (KMG-IV): sequencing the most valuable type-strain genomes for metagenomic binning, comparative biology and taxonomic classification.</title>
        <authorList>
            <person name="Goeker M."/>
        </authorList>
    </citation>
    <scope>NUCLEOTIDE SEQUENCE [LARGE SCALE GENOMIC DNA]</scope>
    <source>
        <strain evidence="2 3">DSM 21634</strain>
    </source>
</reference>
<accession>A0A368XML1</accession>
<name>A0A368XML1_9BURK</name>